<dbReference type="CDD" id="cd00183">
    <property type="entry name" value="TFIIS_I"/>
    <property type="match status" value="1"/>
</dbReference>
<proteinExistence type="predicted"/>
<reference evidence="6" key="1">
    <citation type="journal article" date="2023" name="Nat. Commun.">
        <title>Diploid and tetraploid genomes of Acorus and the evolution of monocots.</title>
        <authorList>
            <person name="Ma L."/>
            <person name="Liu K.W."/>
            <person name="Li Z."/>
            <person name="Hsiao Y.Y."/>
            <person name="Qi Y."/>
            <person name="Fu T."/>
            <person name="Tang G.D."/>
            <person name="Zhang D."/>
            <person name="Sun W.H."/>
            <person name="Liu D.K."/>
            <person name="Li Y."/>
            <person name="Chen G.Z."/>
            <person name="Liu X.D."/>
            <person name="Liao X.Y."/>
            <person name="Jiang Y.T."/>
            <person name="Yu X."/>
            <person name="Hao Y."/>
            <person name="Huang J."/>
            <person name="Zhao X.W."/>
            <person name="Ke S."/>
            <person name="Chen Y.Y."/>
            <person name="Wu W.L."/>
            <person name="Hsu J.L."/>
            <person name="Lin Y.F."/>
            <person name="Huang M.D."/>
            <person name="Li C.Y."/>
            <person name="Huang L."/>
            <person name="Wang Z.W."/>
            <person name="Zhao X."/>
            <person name="Zhong W.Y."/>
            <person name="Peng D.H."/>
            <person name="Ahmad S."/>
            <person name="Lan S."/>
            <person name="Zhang J.S."/>
            <person name="Tsai W.C."/>
            <person name="Van de Peer Y."/>
            <person name="Liu Z.J."/>
        </authorList>
    </citation>
    <scope>NUCLEOTIDE SEQUENCE</scope>
    <source>
        <strain evidence="6">CP</strain>
    </source>
</reference>
<accession>A0AAV9CX34</accession>
<dbReference type="AlphaFoldDB" id="A0AAV9CX34"/>
<dbReference type="PROSITE" id="PS51319">
    <property type="entry name" value="TFIIS_N"/>
    <property type="match status" value="1"/>
</dbReference>
<dbReference type="EMBL" id="JAUJYO010000017">
    <property type="protein sequence ID" value="KAK1292732.1"/>
    <property type="molecule type" value="Genomic_DNA"/>
</dbReference>
<dbReference type="InterPro" id="IPR035441">
    <property type="entry name" value="TFIIS/LEDGF_dom_sf"/>
</dbReference>
<dbReference type="SUPFAM" id="SSF47676">
    <property type="entry name" value="Conserved domain common to transcription factors TFIIS, elongin A, CRSP70"/>
    <property type="match status" value="1"/>
</dbReference>
<dbReference type="PANTHER" id="PTHR46554:SF2">
    <property type="entry name" value="TFIIS N-TERMINAL DOMAIN-CONTAINING PROTEIN"/>
    <property type="match status" value="1"/>
</dbReference>
<feature type="region of interest" description="Disordered" evidence="4">
    <location>
        <begin position="77"/>
        <end position="115"/>
    </location>
</feature>
<dbReference type="PANTHER" id="PTHR46554">
    <property type="entry name" value="MEDIATOR OF RNA POLYMERASE II TRANSCRIPTION SUBUNIT 26A-RELATED"/>
    <property type="match status" value="1"/>
</dbReference>
<evidence type="ECO:0000256" key="3">
    <source>
        <dbReference type="PROSITE-ProRule" id="PRU00649"/>
    </source>
</evidence>
<gene>
    <name evidence="6" type="primary">MED26B</name>
    <name evidence="6" type="ORF">QJS10_CPB17g01687</name>
</gene>
<feature type="region of interest" description="Disordered" evidence="4">
    <location>
        <begin position="459"/>
        <end position="480"/>
    </location>
</feature>
<feature type="domain" description="TFIIS N-terminal" evidence="5">
    <location>
        <begin position="147"/>
        <end position="222"/>
    </location>
</feature>
<keyword evidence="2 3" id="KW-0539">Nucleus</keyword>
<name>A0AAV9CX34_ACOCL</name>
<organism evidence="6 7">
    <name type="scientific">Acorus calamus</name>
    <name type="common">Sweet flag</name>
    <dbReference type="NCBI Taxonomy" id="4465"/>
    <lineage>
        <taxon>Eukaryota</taxon>
        <taxon>Viridiplantae</taxon>
        <taxon>Streptophyta</taxon>
        <taxon>Embryophyta</taxon>
        <taxon>Tracheophyta</taxon>
        <taxon>Spermatophyta</taxon>
        <taxon>Magnoliopsida</taxon>
        <taxon>Liliopsida</taxon>
        <taxon>Acoraceae</taxon>
        <taxon>Acorus</taxon>
    </lineage>
</organism>
<dbReference type="GO" id="GO:0005634">
    <property type="term" value="C:nucleus"/>
    <property type="evidence" value="ECO:0007669"/>
    <property type="project" value="UniProtKB-SubCell"/>
</dbReference>
<comment type="subcellular location">
    <subcellularLocation>
        <location evidence="1 3">Nucleus</location>
    </subcellularLocation>
</comment>
<comment type="caution">
    <text evidence="6">The sequence shown here is derived from an EMBL/GenBank/DDBJ whole genome shotgun (WGS) entry which is preliminary data.</text>
</comment>
<sequence>MVVKSGTLDDWRDYFRSANSDIFDVIEQAILIAASDYPNEFRSRRDRIAERLFSARLTRCIGCDRVELAVPVVAEGDEKGSLDDGGEGDDGVGGRGGGGGSERSAKESKVNSSTIDQEEKLFHKSIYSYDEAEALTDEMEEETQMVGEVLRIREVLEQKNDESESTLFDSLRRLEIMQLSVDTLKATEIGKAVNGLRKHNSKRIRHLVRTLIDGWKDLVDAWVSSTAAIAETTPDSINPSVLDEELGLPFPPLDEGALLATQTAPMELSKFFDGMDDDGNPRNGWEFDKNQVDGRKFIMEDNKTKKHQISHVANIGEEKITRKPEVIKSQAKPLSTGSGLGKPLKDQMIRQTNIMEDKGQMRREPMNMETKLLNNGSGPGRPLKPGSVTKANLELKSQHIGIQKKERAGLQEKPKTSEEALKLEIAKRKLHEGYQLAENAKKQRTIQVMELRDLPKQGLPQRHTHVKPGMQNRYRPNVRR</sequence>
<reference evidence="6" key="2">
    <citation type="submission" date="2023-06" db="EMBL/GenBank/DDBJ databases">
        <authorList>
            <person name="Ma L."/>
            <person name="Liu K.-W."/>
            <person name="Li Z."/>
            <person name="Hsiao Y.-Y."/>
            <person name="Qi Y."/>
            <person name="Fu T."/>
            <person name="Tang G."/>
            <person name="Zhang D."/>
            <person name="Sun W.-H."/>
            <person name="Liu D.-K."/>
            <person name="Li Y."/>
            <person name="Chen G.-Z."/>
            <person name="Liu X.-D."/>
            <person name="Liao X.-Y."/>
            <person name="Jiang Y.-T."/>
            <person name="Yu X."/>
            <person name="Hao Y."/>
            <person name="Huang J."/>
            <person name="Zhao X.-W."/>
            <person name="Ke S."/>
            <person name="Chen Y.-Y."/>
            <person name="Wu W.-L."/>
            <person name="Hsu J.-L."/>
            <person name="Lin Y.-F."/>
            <person name="Huang M.-D."/>
            <person name="Li C.-Y."/>
            <person name="Huang L."/>
            <person name="Wang Z.-W."/>
            <person name="Zhao X."/>
            <person name="Zhong W.-Y."/>
            <person name="Peng D.-H."/>
            <person name="Ahmad S."/>
            <person name="Lan S."/>
            <person name="Zhang J.-S."/>
            <person name="Tsai W.-C."/>
            <person name="Van De Peer Y."/>
            <person name="Liu Z.-J."/>
        </authorList>
    </citation>
    <scope>NUCLEOTIDE SEQUENCE</scope>
    <source>
        <strain evidence="6">CP</strain>
        <tissue evidence="6">Leaves</tissue>
    </source>
</reference>
<evidence type="ECO:0000313" key="6">
    <source>
        <dbReference type="EMBL" id="KAK1292732.1"/>
    </source>
</evidence>
<evidence type="ECO:0000256" key="2">
    <source>
        <dbReference type="ARBA" id="ARBA00023242"/>
    </source>
</evidence>
<feature type="compositionally biased region" description="Gly residues" evidence="4">
    <location>
        <begin position="91"/>
        <end position="101"/>
    </location>
</feature>
<evidence type="ECO:0000256" key="4">
    <source>
        <dbReference type="SAM" id="MobiDB-lite"/>
    </source>
</evidence>
<evidence type="ECO:0000256" key="1">
    <source>
        <dbReference type="ARBA" id="ARBA00004123"/>
    </source>
</evidence>
<dbReference type="Gene3D" id="1.20.930.10">
    <property type="entry name" value="Conserved domain common to transcription factors TFIIS, elongin A, CRSP70"/>
    <property type="match status" value="1"/>
</dbReference>
<dbReference type="SMART" id="SM00509">
    <property type="entry name" value="TFS2N"/>
    <property type="match status" value="1"/>
</dbReference>
<protein>
    <submittedName>
        <fullName evidence="6">Mediator of RNA polymerase II transcription subunit 26b</fullName>
    </submittedName>
</protein>
<keyword evidence="7" id="KW-1185">Reference proteome</keyword>
<dbReference type="Proteomes" id="UP001180020">
    <property type="component" value="Unassembled WGS sequence"/>
</dbReference>
<dbReference type="Pfam" id="PF08711">
    <property type="entry name" value="Med26"/>
    <property type="match status" value="1"/>
</dbReference>
<dbReference type="InterPro" id="IPR017923">
    <property type="entry name" value="TFIIS_N"/>
</dbReference>
<evidence type="ECO:0000259" key="5">
    <source>
        <dbReference type="PROSITE" id="PS51319"/>
    </source>
</evidence>
<evidence type="ECO:0000313" key="7">
    <source>
        <dbReference type="Proteomes" id="UP001180020"/>
    </source>
</evidence>
<dbReference type="InterPro" id="IPR003617">
    <property type="entry name" value="TFIIS/CRSP70_N_sub"/>
</dbReference>